<gene>
    <name evidence="3" type="ORF">C8D92_106257</name>
</gene>
<dbReference type="InterPro" id="IPR016181">
    <property type="entry name" value="Acyl_CoA_acyltransferase"/>
</dbReference>
<dbReference type="AlphaFoldDB" id="A0A2U1CW91"/>
<keyword evidence="3" id="KW-0808">Transferase</keyword>
<evidence type="ECO:0000256" key="1">
    <source>
        <dbReference type="ARBA" id="ARBA00004924"/>
    </source>
</evidence>
<reference evidence="3 4" key="1">
    <citation type="submission" date="2018-04" db="EMBL/GenBank/DDBJ databases">
        <title>Genomic Encyclopedia of Type Strains, Phase IV (KMG-IV): sequencing the most valuable type-strain genomes for metagenomic binning, comparative biology and taxonomic classification.</title>
        <authorList>
            <person name="Goeker M."/>
        </authorList>
    </citation>
    <scope>NUCLEOTIDE SEQUENCE [LARGE SCALE GENOMIC DNA]</scope>
    <source>
        <strain evidence="3 4">DSM 28688</strain>
    </source>
</reference>
<dbReference type="Pfam" id="PF13523">
    <property type="entry name" value="Acetyltransf_8"/>
    <property type="match status" value="1"/>
</dbReference>
<dbReference type="Gene3D" id="3.40.630.30">
    <property type="match status" value="1"/>
</dbReference>
<dbReference type="PANTHER" id="PTHR31438">
    <property type="entry name" value="LYSINE N-ACYLTRANSFERASE C17G9.06C-RELATED"/>
    <property type="match status" value="1"/>
</dbReference>
<comment type="pathway">
    <text evidence="1">Siderophore biosynthesis.</text>
</comment>
<dbReference type="SMART" id="SM01006">
    <property type="entry name" value="AlcB"/>
    <property type="match status" value="1"/>
</dbReference>
<dbReference type="OrthoDB" id="9087497at2"/>
<dbReference type="EMBL" id="QEKQ01000006">
    <property type="protein sequence ID" value="PVY75994.1"/>
    <property type="molecule type" value="Genomic_DNA"/>
</dbReference>
<evidence type="ECO:0000313" key="3">
    <source>
        <dbReference type="EMBL" id="PVY75994.1"/>
    </source>
</evidence>
<comment type="caution">
    <text evidence="3">The sequence shown here is derived from an EMBL/GenBank/DDBJ whole genome shotgun (WGS) entry which is preliminary data.</text>
</comment>
<dbReference type="InterPro" id="IPR019432">
    <property type="entry name" value="Acyltransferase_MbtK/IucB-like"/>
</dbReference>
<dbReference type="SUPFAM" id="SSF55729">
    <property type="entry name" value="Acyl-CoA N-acyltransferases (Nat)"/>
    <property type="match status" value="1"/>
</dbReference>
<dbReference type="GO" id="GO:0016410">
    <property type="term" value="F:N-acyltransferase activity"/>
    <property type="evidence" value="ECO:0007669"/>
    <property type="project" value="TreeGrafter"/>
</dbReference>
<dbReference type="Proteomes" id="UP000245887">
    <property type="component" value="Unassembled WGS sequence"/>
</dbReference>
<feature type="domain" description="Acyltransferase MbtK/IucB-like conserved" evidence="2">
    <location>
        <begin position="156"/>
        <end position="203"/>
    </location>
</feature>
<sequence>MTTDHHKTRLRLTEDGRQALLESAEQTWQLTLTGEGRDRTITNWEGTEPETDALYPLIDVLLSRLQLDTLTLAAPVAARWSLTHPAWEHHDDGSARLQRAAFYQMRELWLSHDMQPLIPEIWTKTGEVPHPRRPTLPDGVLYRRYHPGLDQVLELRQARVDEDGERFHRWQNLPRVSRFWEYPFSRERLDQMLADRRADPNSFPLILLADGDPVGYFETYYVPEDRLGPYCNAGPFDQGMHVLVGEERYCGKGQAPVWINTLTHYLFLTDPRTRTLYGEPDAANQAMLKQAENLTWRIHEAFDFPHKRARLVSADRHPFFTNARL</sequence>
<name>A0A2U1CW91_9GAMM</name>
<organism evidence="3 4">
    <name type="scientific">Tamilnaduibacter salinus</name>
    <dbReference type="NCBI Taxonomy" id="1484056"/>
    <lineage>
        <taxon>Bacteria</taxon>
        <taxon>Pseudomonadati</taxon>
        <taxon>Pseudomonadota</taxon>
        <taxon>Gammaproteobacteria</taxon>
        <taxon>Pseudomonadales</taxon>
        <taxon>Marinobacteraceae</taxon>
        <taxon>Tamilnaduibacter</taxon>
    </lineage>
</organism>
<protein>
    <submittedName>
        <fullName evidence="3">RimJ/RimL family protein N-acetyltransferase</fullName>
    </submittedName>
</protein>
<evidence type="ECO:0000313" key="4">
    <source>
        <dbReference type="Proteomes" id="UP000245887"/>
    </source>
</evidence>
<dbReference type="GO" id="GO:0019290">
    <property type="term" value="P:siderophore biosynthetic process"/>
    <property type="evidence" value="ECO:0007669"/>
    <property type="project" value="InterPro"/>
</dbReference>
<accession>A0A2U1CW91</accession>
<dbReference type="RefSeq" id="WP_116919379.1">
    <property type="nucleotide sequence ID" value="NZ_QEKQ01000006.1"/>
</dbReference>
<dbReference type="PANTHER" id="PTHR31438:SF1">
    <property type="entry name" value="LYSINE N-ACYLTRANSFERASE C17G9.06C-RELATED"/>
    <property type="match status" value="1"/>
</dbReference>
<evidence type="ECO:0000259" key="2">
    <source>
        <dbReference type="SMART" id="SM01006"/>
    </source>
</evidence>
<proteinExistence type="predicted"/>